<sequence>MECTQRGIPDTCGKSRWEFVVCSQHRHVFDAIVKHSRTFCSAVEDMNNFERPPLQWNRNFLYERENVFKLVEIVLGSCCVMMNSLCYPNDVVLTCTNMMHSVTQLFSIVCVNVFFLIVTFVLALCNLCGITDSFYKFNFPVIEKKVYMLAVFMYLVSFIMVGSAFMVSTFVVYWFLPLVFTILTTVAYIYDLIYKHDGSIQAALCP</sequence>
<feature type="transmembrane region" description="Helical" evidence="1">
    <location>
        <begin position="171"/>
        <end position="190"/>
    </location>
</feature>
<gene>
    <name evidence="2" type="primary">Necator_chrX.g21654</name>
    <name evidence="2" type="ORF">RB195_021493</name>
</gene>
<accession>A0ABR1EBI0</accession>
<evidence type="ECO:0000313" key="3">
    <source>
        <dbReference type="Proteomes" id="UP001303046"/>
    </source>
</evidence>
<comment type="caution">
    <text evidence="2">The sequence shown here is derived from an EMBL/GenBank/DDBJ whole genome shotgun (WGS) entry which is preliminary data.</text>
</comment>
<evidence type="ECO:0000313" key="2">
    <source>
        <dbReference type="EMBL" id="KAK6759970.1"/>
    </source>
</evidence>
<dbReference type="Proteomes" id="UP001303046">
    <property type="component" value="Unassembled WGS sequence"/>
</dbReference>
<feature type="transmembrane region" description="Helical" evidence="1">
    <location>
        <begin position="105"/>
        <end position="125"/>
    </location>
</feature>
<reference evidence="2 3" key="1">
    <citation type="submission" date="2023-08" db="EMBL/GenBank/DDBJ databases">
        <title>A Necator americanus chromosomal reference genome.</title>
        <authorList>
            <person name="Ilik V."/>
            <person name="Petrzelkova K.J."/>
            <person name="Pardy F."/>
            <person name="Fuh T."/>
            <person name="Niatou-Singa F.S."/>
            <person name="Gouil Q."/>
            <person name="Baker L."/>
            <person name="Ritchie M.E."/>
            <person name="Jex A.R."/>
            <person name="Gazzola D."/>
            <person name="Li H."/>
            <person name="Toshio Fujiwara R."/>
            <person name="Zhan B."/>
            <person name="Aroian R.V."/>
            <person name="Pafco B."/>
            <person name="Schwarz E.M."/>
        </authorList>
    </citation>
    <scope>NUCLEOTIDE SEQUENCE [LARGE SCALE GENOMIC DNA]</scope>
    <source>
        <strain evidence="2 3">Aroian</strain>
        <tissue evidence="2">Whole animal</tissue>
    </source>
</reference>
<feature type="transmembrane region" description="Helical" evidence="1">
    <location>
        <begin position="146"/>
        <end position="165"/>
    </location>
</feature>
<keyword evidence="1" id="KW-0812">Transmembrane</keyword>
<name>A0ABR1EBI0_NECAM</name>
<keyword evidence="3" id="KW-1185">Reference proteome</keyword>
<organism evidence="2 3">
    <name type="scientific">Necator americanus</name>
    <name type="common">Human hookworm</name>
    <dbReference type="NCBI Taxonomy" id="51031"/>
    <lineage>
        <taxon>Eukaryota</taxon>
        <taxon>Metazoa</taxon>
        <taxon>Ecdysozoa</taxon>
        <taxon>Nematoda</taxon>
        <taxon>Chromadorea</taxon>
        <taxon>Rhabditida</taxon>
        <taxon>Rhabditina</taxon>
        <taxon>Rhabditomorpha</taxon>
        <taxon>Strongyloidea</taxon>
        <taxon>Ancylostomatidae</taxon>
        <taxon>Bunostominae</taxon>
        <taxon>Necator</taxon>
    </lineage>
</organism>
<keyword evidence="1" id="KW-1133">Transmembrane helix</keyword>
<dbReference type="EMBL" id="JAVFWL010000006">
    <property type="protein sequence ID" value="KAK6759970.1"/>
    <property type="molecule type" value="Genomic_DNA"/>
</dbReference>
<proteinExistence type="predicted"/>
<keyword evidence="1" id="KW-0472">Membrane</keyword>
<protein>
    <submittedName>
        <fullName evidence="2">Uncharacterized protein</fullName>
    </submittedName>
</protein>
<feature type="transmembrane region" description="Helical" evidence="1">
    <location>
        <begin position="67"/>
        <end position="85"/>
    </location>
</feature>
<evidence type="ECO:0000256" key="1">
    <source>
        <dbReference type="SAM" id="Phobius"/>
    </source>
</evidence>